<dbReference type="InterPro" id="IPR018062">
    <property type="entry name" value="HTH_AraC-typ_CS"/>
</dbReference>
<sequence length="383" mass="43068">MAIINLLGIAQGLFTAVALCTVKAGNRQANYLLAALLVSFAIGIAGATLGASGYYMEFPHLIRVGDPVVLLIGPLFLFYARSLTRNKLTRKDLLHFVPFAGYVLYLIPFFLQPAAQKVAFVQQMQESTSPGILFIILLRSVILLVYTYFTYRLLNHYNKQLKEQFSNVERLNLDWLNQVAKLLLVVIACSFLMYALILTGHLSFLVSNYLTSLLLTSVIYTVGVLGIRQARVFVMPASVEKNVVTHSVPVVPEEVRPVARYENSTLSEEKSQKYLQKLLKGMQQDKLYLNPDLSLQLLADTLDIPAHYLSQVINEQLGQNFYDFINSHRVEEVKARLLDPAYSHFTILAIAFDSGFNSKSAFNLAFKNQTGQTPSQFRVQVKK</sequence>
<dbReference type="PRINTS" id="PR00032">
    <property type="entry name" value="HTHARAC"/>
</dbReference>
<keyword evidence="4" id="KW-0812">Transmembrane</keyword>
<evidence type="ECO:0000256" key="3">
    <source>
        <dbReference type="ARBA" id="ARBA00023163"/>
    </source>
</evidence>
<organism evidence="6 7">
    <name type="scientific">Rhodocytophaga aerolata</name>
    <dbReference type="NCBI Taxonomy" id="455078"/>
    <lineage>
        <taxon>Bacteria</taxon>
        <taxon>Pseudomonadati</taxon>
        <taxon>Bacteroidota</taxon>
        <taxon>Cytophagia</taxon>
        <taxon>Cytophagales</taxon>
        <taxon>Rhodocytophagaceae</taxon>
        <taxon>Rhodocytophaga</taxon>
    </lineage>
</organism>
<dbReference type="Proteomes" id="UP001168528">
    <property type="component" value="Unassembled WGS sequence"/>
</dbReference>
<reference evidence="6" key="1">
    <citation type="submission" date="2023-07" db="EMBL/GenBank/DDBJ databases">
        <title>The genome sequence of Rhodocytophaga aerolata KACC 12507.</title>
        <authorList>
            <person name="Zhang X."/>
        </authorList>
    </citation>
    <scope>NUCLEOTIDE SEQUENCE</scope>
    <source>
        <strain evidence="6">KACC 12507</strain>
    </source>
</reference>
<dbReference type="SMART" id="SM00342">
    <property type="entry name" value="HTH_ARAC"/>
    <property type="match status" value="1"/>
</dbReference>
<feature type="transmembrane region" description="Helical" evidence="4">
    <location>
        <begin position="31"/>
        <end position="55"/>
    </location>
</feature>
<feature type="domain" description="HTH araC/xylS-type" evidence="5">
    <location>
        <begin position="272"/>
        <end position="380"/>
    </location>
</feature>
<evidence type="ECO:0000259" key="5">
    <source>
        <dbReference type="PROSITE" id="PS01124"/>
    </source>
</evidence>
<dbReference type="Gene3D" id="1.10.10.60">
    <property type="entry name" value="Homeodomain-like"/>
    <property type="match status" value="2"/>
</dbReference>
<evidence type="ECO:0000256" key="4">
    <source>
        <dbReference type="SAM" id="Phobius"/>
    </source>
</evidence>
<feature type="transmembrane region" description="Helical" evidence="4">
    <location>
        <begin position="175"/>
        <end position="197"/>
    </location>
</feature>
<keyword evidence="2" id="KW-0238">DNA-binding</keyword>
<feature type="transmembrane region" description="Helical" evidence="4">
    <location>
        <begin position="6"/>
        <end position="24"/>
    </location>
</feature>
<keyword evidence="3" id="KW-0804">Transcription</keyword>
<evidence type="ECO:0000256" key="2">
    <source>
        <dbReference type="ARBA" id="ARBA00023125"/>
    </source>
</evidence>
<dbReference type="EMBL" id="JAUKPO010000009">
    <property type="protein sequence ID" value="MDO1448010.1"/>
    <property type="molecule type" value="Genomic_DNA"/>
</dbReference>
<dbReference type="InterPro" id="IPR009057">
    <property type="entry name" value="Homeodomain-like_sf"/>
</dbReference>
<dbReference type="InterPro" id="IPR020449">
    <property type="entry name" value="Tscrpt_reg_AraC-type_HTH"/>
</dbReference>
<dbReference type="PANTHER" id="PTHR43280:SF29">
    <property type="entry name" value="ARAC-FAMILY TRANSCRIPTIONAL REGULATOR"/>
    <property type="match status" value="1"/>
</dbReference>
<dbReference type="Pfam" id="PF12833">
    <property type="entry name" value="HTH_18"/>
    <property type="match status" value="1"/>
</dbReference>
<proteinExistence type="predicted"/>
<dbReference type="SUPFAM" id="SSF46689">
    <property type="entry name" value="Homeodomain-like"/>
    <property type="match status" value="1"/>
</dbReference>
<feature type="transmembrane region" description="Helical" evidence="4">
    <location>
        <begin position="92"/>
        <end position="111"/>
    </location>
</feature>
<evidence type="ECO:0000256" key="1">
    <source>
        <dbReference type="ARBA" id="ARBA00023015"/>
    </source>
</evidence>
<feature type="transmembrane region" description="Helical" evidence="4">
    <location>
        <begin position="61"/>
        <end position="80"/>
    </location>
</feature>
<dbReference type="PROSITE" id="PS00041">
    <property type="entry name" value="HTH_ARAC_FAMILY_1"/>
    <property type="match status" value="1"/>
</dbReference>
<feature type="transmembrane region" description="Helical" evidence="4">
    <location>
        <begin position="131"/>
        <end position="154"/>
    </location>
</feature>
<name>A0ABT8R7C0_9BACT</name>
<accession>A0ABT8R7C0</accession>
<evidence type="ECO:0000313" key="7">
    <source>
        <dbReference type="Proteomes" id="UP001168528"/>
    </source>
</evidence>
<feature type="transmembrane region" description="Helical" evidence="4">
    <location>
        <begin position="209"/>
        <end position="227"/>
    </location>
</feature>
<protein>
    <submittedName>
        <fullName evidence="6">Helix-turn-helix domain-containing protein</fullName>
    </submittedName>
</protein>
<gene>
    <name evidence="6" type="ORF">Q0590_17185</name>
</gene>
<comment type="caution">
    <text evidence="6">The sequence shown here is derived from an EMBL/GenBank/DDBJ whole genome shotgun (WGS) entry which is preliminary data.</text>
</comment>
<dbReference type="InterPro" id="IPR018060">
    <property type="entry name" value="HTH_AraC"/>
</dbReference>
<keyword evidence="1" id="KW-0805">Transcription regulation</keyword>
<dbReference type="RefSeq" id="WP_302038815.1">
    <property type="nucleotide sequence ID" value="NZ_JAUKPO010000009.1"/>
</dbReference>
<evidence type="ECO:0000313" key="6">
    <source>
        <dbReference type="EMBL" id="MDO1448010.1"/>
    </source>
</evidence>
<keyword evidence="4" id="KW-0472">Membrane</keyword>
<dbReference type="PANTHER" id="PTHR43280">
    <property type="entry name" value="ARAC-FAMILY TRANSCRIPTIONAL REGULATOR"/>
    <property type="match status" value="1"/>
</dbReference>
<keyword evidence="7" id="KW-1185">Reference proteome</keyword>
<dbReference type="PROSITE" id="PS01124">
    <property type="entry name" value="HTH_ARAC_FAMILY_2"/>
    <property type="match status" value="1"/>
</dbReference>
<keyword evidence="4" id="KW-1133">Transmembrane helix</keyword>